<protein>
    <submittedName>
        <fullName evidence="1">Uncharacterized protein</fullName>
    </submittedName>
</protein>
<proteinExistence type="predicted"/>
<name>A0AC60P1L2_IXOPE</name>
<keyword evidence="2" id="KW-1185">Reference proteome</keyword>
<dbReference type="Proteomes" id="UP000805193">
    <property type="component" value="Unassembled WGS sequence"/>
</dbReference>
<reference evidence="1 2" key="1">
    <citation type="journal article" date="2020" name="Cell">
        <title>Large-Scale Comparative Analyses of Tick Genomes Elucidate Their Genetic Diversity and Vector Capacities.</title>
        <authorList>
            <consortium name="Tick Genome and Microbiome Consortium (TIGMIC)"/>
            <person name="Jia N."/>
            <person name="Wang J."/>
            <person name="Shi W."/>
            <person name="Du L."/>
            <person name="Sun Y."/>
            <person name="Zhan W."/>
            <person name="Jiang J.F."/>
            <person name="Wang Q."/>
            <person name="Zhang B."/>
            <person name="Ji P."/>
            <person name="Bell-Sakyi L."/>
            <person name="Cui X.M."/>
            <person name="Yuan T.T."/>
            <person name="Jiang B.G."/>
            <person name="Yang W.F."/>
            <person name="Lam T.T."/>
            <person name="Chang Q.C."/>
            <person name="Ding S.J."/>
            <person name="Wang X.J."/>
            <person name="Zhu J.G."/>
            <person name="Ruan X.D."/>
            <person name="Zhao L."/>
            <person name="Wei J.T."/>
            <person name="Ye R.Z."/>
            <person name="Que T.C."/>
            <person name="Du C.H."/>
            <person name="Zhou Y.H."/>
            <person name="Cheng J.X."/>
            <person name="Dai P.F."/>
            <person name="Guo W.B."/>
            <person name="Han X.H."/>
            <person name="Huang E.J."/>
            <person name="Li L.F."/>
            <person name="Wei W."/>
            <person name="Gao Y.C."/>
            <person name="Liu J.Z."/>
            <person name="Shao H.Z."/>
            <person name="Wang X."/>
            <person name="Wang C.C."/>
            <person name="Yang T.C."/>
            <person name="Huo Q.B."/>
            <person name="Li W."/>
            <person name="Chen H.Y."/>
            <person name="Chen S.E."/>
            <person name="Zhou L.G."/>
            <person name="Ni X.B."/>
            <person name="Tian J.H."/>
            <person name="Sheng Y."/>
            <person name="Liu T."/>
            <person name="Pan Y.S."/>
            <person name="Xia L.Y."/>
            <person name="Li J."/>
            <person name="Zhao F."/>
            <person name="Cao W.C."/>
        </authorList>
    </citation>
    <scope>NUCLEOTIDE SEQUENCE [LARGE SCALE GENOMIC DNA]</scope>
    <source>
        <strain evidence="1">Iper-2018</strain>
    </source>
</reference>
<comment type="caution">
    <text evidence="1">The sequence shown here is derived from an EMBL/GenBank/DDBJ whole genome shotgun (WGS) entry which is preliminary data.</text>
</comment>
<organism evidence="1 2">
    <name type="scientific">Ixodes persulcatus</name>
    <name type="common">Taiga tick</name>
    <dbReference type="NCBI Taxonomy" id="34615"/>
    <lineage>
        <taxon>Eukaryota</taxon>
        <taxon>Metazoa</taxon>
        <taxon>Ecdysozoa</taxon>
        <taxon>Arthropoda</taxon>
        <taxon>Chelicerata</taxon>
        <taxon>Arachnida</taxon>
        <taxon>Acari</taxon>
        <taxon>Parasitiformes</taxon>
        <taxon>Ixodida</taxon>
        <taxon>Ixodoidea</taxon>
        <taxon>Ixodidae</taxon>
        <taxon>Ixodinae</taxon>
        <taxon>Ixodes</taxon>
    </lineage>
</organism>
<accession>A0AC60P1L2</accession>
<evidence type="ECO:0000313" key="2">
    <source>
        <dbReference type="Proteomes" id="UP000805193"/>
    </source>
</evidence>
<dbReference type="EMBL" id="JABSTQ010011280">
    <property type="protein sequence ID" value="KAG0413223.1"/>
    <property type="molecule type" value="Genomic_DNA"/>
</dbReference>
<gene>
    <name evidence="1" type="ORF">HPB47_009614</name>
</gene>
<sequence>MDPKQDLPNEFMQLNPLADKVLEVASPTVSSILASPQTQQATTSFRQWKVLQPRPRKRTAAVEVKPGTARSGGGELGGQVSGDRRLKSQTV</sequence>
<evidence type="ECO:0000313" key="1">
    <source>
        <dbReference type="EMBL" id="KAG0413223.1"/>
    </source>
</evidence>